<dbReference type="InterPro" id="IPR013078">
    <property type="entry name" value="His_Pase_superF_clade-1"/>
</dbReference>
<organism evidence="1 2">
    <name type="scientific">Eiseniibacteriota bacterium</name>
    <dbReference type="NCBI Taxonomy" id="2212470"/>
    <lineage>
        <taxon>Bacteria</taxon>
        <taxon>Candidatus Eiseniibacteriota</taxon>
    </lineage>
</organism>
<dbReference type="AlphaFoldDB" id="A0A538TPR0"/>
<gene>
    <name evidence="1" type="primary">sixA</name>
    <name evidence="1" type="ORF">E6K79_04340</name>
</gene>
<dbReference type="SMART" id="SM00855">
    <property type="entry name" value="PGAM"/>
    <property type="match status" value="1"/>
</dbReference>
<evidence type="ECO:0000313" key="2">
    <source>
        <dbReference type="Proteomes" id="UP000317691"/>
    </source>
</evidence>
<name>A0A538TPR0_UNCEI</name>
<comment type="caution">
    <text evidence="1">The sequence shown here is derived from an EMBL/GenBank/DDBJ whole genome shotgun (WGS) entry which is preliminary data.</text>
</comment>
<dbReference type="GO" id="GO:0005737">
    <property type="term" value="C:cytoplasm"/>
    <property type="evidence" value="ECO:0007669"/>
    <property type="project" value="InterPro"/>
</dbReference>
<dbReference type="GO" id="GO:0101006">
    <property type="term" value="F:protein histidine phosphatase activity"/>
    <property type="evidence" value="ECO:0007669"/>
    <property type="project" value="InterPro"/>
</dbReference>
<dbReference type="InterPro" id="IPR004449">
    <property type="entry name" value="SixA"/>
</dbReference>
<accession>A0A538TPR0</accession>
<dbReference type="Pfam" id="PF00300">
    <property type="entry name" value="His_Phos_1"/>
    <property type="match status" value="1"/>
</dbReference>
<sequence>MNLYIVRHAIAVERGDPAYPWDDDRPLTPEGIHKFRLAARGLEKLEVRPERILSSPLIRARQTAEILRDAVRPDLEIEYTPHLKPDADFAEALGAVAVLGAKSVAVVGHEPHLSGFASYLLSGPSNTASLVFRKGAAALIGFPAEAAPGLGFLEWLIQPAALRRIAET</sequence>
<proteinExistence type="predicted"/>
<dbReference type="InterPro" id="IPR029033">
    <property type="entry name" value="His_PPase_superfam"/>
</dbReference>
<dbReference type="CDD" id="cd07067">
    <property type="entry name" value="HP_PGM_like"/>
    <property type="match status" value="1"/>
</dbReference>
<dbReference type="SUPFAM" id="SSF53254">
    <property type="entry name" value="Phosphoglycerate mutase-like"/>
    <property type="match status" value="1"/>
</dbReference>
<protein>
    <submittedName>
        <fullName evidence="1">Phosphohistidine phosphatase SixA</fullName>
    </submittedName>
</protein>
<dbReference type="EMBL" id="VBOZ01000012">
    <property type="protein sequence ID" value="TMQ65565.1"/>
    <property type="molecule type" value="Genomic_DNA"/>
</dbReference>
<dbReference type="Proteomes" id="UP000317691">
    <property type="component" value="Unassembled WGS sequence"/>
</dbReference>
<dbReference type="Gene3D" id="3.40.50.1240">
    <property type="entry name" value="Phosphoglycerate mutase-like"/>
    <property type="match status" value="1"/>
</dbReference>
<reference evidence="1 2" key="1">
    <citation type="journal article" date="2019" name="Nat. Microbiol.">
        <title>Mediterranean grassland soil C-N compound turnover is dependent on rainfall and depth, and is mediated by genomically divergent microorganisms.</title>
        <authorList>
            <person name="Diamond S."/>
            <person name="Andeer P.F."/>
            <person name="Li Z."/>
            <person name="Crits-Christoph A."/>
            <person name="Burstein D."/>
            <person name="Anantharaman K."/>
            <person name="Lane K.R."/>
            <person name="Thomas B.C."/>
            <person name="Pan C."/>
            <person name="Northen T.R."/>
            <person name="Banfield J.F."/>
        </authorList>
    </citation>
    <scope>NUCLEOTIDE SEQUENCE [LARGE SCALE GENOMIC DNA]</scope>
    <source>
        <strain evidence="1">WS_9</strain>
    </source>
</reference>
<evidence type="ECO:0000313" key="1">
    <source>
        <dbReference type="EMBL" id="TMQ65565.1"/>
    </source>
</evidence>
<dbReference type="NCBIfam" id="TIGR00249">
    <property type="entry name" value="sixA"/>
    <property type="match status" value="1"/>
</dbReference>